<dbReference type="GO" id="GO:0000166">
    <property type="term" value="F:nucleotide binding"/>
    <property type="evidence" value="ECO:0007669"/>
    <property type="project" value="InterPro"/>
</dbReference>
<comment type="similarity">
    <text evidence="1">Belongs to the Gfo/Idh/MocA family.</text>
</comment>
<feature type="domain" description="GFO/IDH/MocA-like oxidoreductase" evidence="4">
    <location>
        <begin position="137"/>
        <end position="257"/>
    </location>
</feature>
<dbReference type="Pfam" id="PF22725">
    <property type="entry name" value="GFO_IDH_MocA_C3"/>
    <property type="match status" value="1"/>
</dbReference>
<dbReference type="EMBL" id="CP019607">
    <property type="protein sequence ID" value="AQP50836.1"/>
    <property type="molecule type" value="Genomic_DNA"/>
</dbReference>
<dbReference type="AlphaFoldDB" id="A0A1Q2CXI4"/>
<evidence type="ECO:0000259" key="4">
    <source>
        <dbReference type="Pfam" id="PF22725"/>
    </source>
</evidence>
<dbReference type="GO" id="GO:0016491">
    <property type="term" value="F:oxidoreductase activity"/>
    <property type="evidence" value="ECO:0007669"/>
    <property type="project" value="UniProtKB-KW"/>
</dbReference>
<feature type="domain" description="Gfo/Idh/MocA-like oxidoreductase N-terminal" evidence="3">
    <location>
        <begin position="11"/>
        <end position="128"/>
    </location>
</feature>
<organism evidence="5 6">
    <name type="scientific">Tessaracoccus flavescens</name>
    <dbReference type="NCBI Taxonomy" id="399497"/>
    <lineage>
        <taxon>Bacteria</taxon>
        <taxon>Bacillati</taxon>
        <taxon>Actinomycetota</taxon>
        <taxon>Actinomycetes</taxon>
        <taxon>Propionibacteriales</taxon>
        <taxon>Propionibacteriaceae</taxon>
        <taxon>Tessaracoccus</taxon>
    </lineage>
</organism>
<protein>
    <recommendedName>
        <fullName evidence="7">Dehydrogenase</fullName>
    </recommendedName>
</protein>
<dbReference type="SUPFAM" id="SSF55347">
    <property type="entry name" value="Glyceraldehyde-3-phosphate dehydrogenase-like, C-terminal domain"/>
    <property type="match status" value="1"/>
</dbReference>
<keyword evidence="6" id="KW-1185">Reference proteome</keyword>
<proteinExistence type="inferred from homology"/>
<evidence type="ECO:0000259" key="3">
    <source>
        <dbReference type="Pfam" id="PF01408"/>
    </source>
</evidence>
<sequence length="342" mass="36834">MSSTEPAPGTVALIGVGRIGEMHAALLLAHPLVERLVLAGSTPERAEALAGRLGCDWATVEAIFDETNPLGIDAVAIATSTATHADLLIRCAEAGLPVFCEKPIGLDLDEARAAQRALEDAGVPHHIGFQRRFDAGYSAARDLLASGELGELRRFHAVTGDHVPPTPDYIPDSGGIFLDAGVHDFDIIRWVTGREVVEVYTTGSARGMKEFAEHDDLSDAVTILTLDDGTVGTAHVSRYNGQGHEVRLDLMGTDGSANVGLDAKVPFRSTEPGVDFPPDEPWYDFIERFRPCYERELDHFLRHPAQGLPGACSAADAVEALRIALTCRRSSLERRAVRVAEL</sequence>
<dbReference type="Gene3D" id="3.40.50.720">
    <property type="entry name" value="NAD(P)-binding Rossmann-like Domain"/>
    <property type="match status" value="1"/>
</dbReference>
<evidence type="ECO:0000313" key="6">
    <source>
        <dbReference type="Proteomes" id="UP000188235"/>
    </source>
</evidence>
<evidence type="ECO:0008006" key="7">
    <source>
        <dbReference type="Google" id="ProtNLM"/>
    </source>
</evidence>
<dbReference type="Pfam" id="PF01408">
    <property type="entry name" value="GFO_IDH_MocA"/>
    <property type="match status" value="1"/>
</dbReference>
<accession>A0A1Q2CXI4</accession>
<dbReference type="STRING" id="399497.BW733_08335"/>
<dbReference type="PANTHER" id="PTHR42840:SF3">
    <property type="entry name" value="BINDING ROSSMANN FOLD OXIDOREDUCTASE, PUTATIVE (AFU_ORTHOLOGUE AFUA_2G10240)-RELATED"/>
    <property type="match status" value="1"/>
</dbReference>
<dbReference type="RefSeq" id="WP_077349564.1">
    <property type="nucleotide sequence ID" value="NZ_CP019607.1"/>
</dbReference>
<dbReference type="OrthoDB" id="256869at2"/>
<gene>
    <name evidence="5" type="ORF">BW733_08335</name>
</gene>
<evidence type="ECO:0000256" key="1">
    <source>
        <dbReference type="ARBA" id="ARBA00010928"/>
    </source>
</evidence>
<evidence type="ECO:0000256" key="2">
    <source>
        <dbReference type="ARBA" id="ARBA00023002"/>
    </source>
</evidence>
<reference evidence="5 6" key="1">
    <citation type="journal article" date="2008" name="Int. J. Syst. Evol. Microbiol.">
        <title>Tessaracoccus flavescens sp. nov., isolated from marine sediment.</title>
        <authorList>
            <person name="Lee D.W."/>
            <person name="Lee S.D."/>
        </authorList>
    </citation>
    <scope>NUCLEOTIDE SEQUENCE [LARGE SCALE GENOMIC DNA]</scope>
    <source>
        <strain evidence="5 6">SST-39T</strain>
    </source>
</reference>
<name>A0A1Q2CXI4_9ACTN</name>
<dbReference type="InterPro" id="IPR055170">
    <property type="entry name" value="GFO_IDH_MocA-like_dom"/>
</dbReference>
<dbReference type="InterPro" id="IPR036291">
    <property type="entry name" value="NAD(P)-bd_dom_sf"/>
</dbReference>
<dbReference type="KEGG" id="tfa:BW733_08335"/>
<dbReference type="Proteomes" id="UP000188235">
    <property type="component" value="Chromosome"/>
</dbReference>
<evidence type="ECO:0000313" key="5">
    <source>
        <dbReference type="EMBL" id="AQP50836.1"/>
    </source>
</evidence>
<dbReference type="InterPro" id="IPR000683">
    <property type="entry name" value="Gfo/Idh/MocA-like_OxRdtase_N"/>
</dbReference>
<keyword evidence="2" id="KW-0560">Oxidoreductase</keyword>
<dbReference type="PANTHER" id="PTHR42840">
    <property type="entry name" value="NAD(P)-BINDING ROSSMANN-FOLD SUPERFAMILY PROTEIN-RELATED"/>
    <property type="match status" value="1"/>
</dbReference>
<dbReference type="Gene3D" id="3.30.360.10">
    <property type="entry name" value="Dihydrodipicolinate Reductase, domain 2"/>
    <property type="match status" value="1"/>
</dbReference>
<dbReference type="SUPFAM" id="SSF51735">
    <property type="entry name" value="NAD(P)-binding Rossmann-fold domains"/>
    <property type="match status" value="1"/>
</dbReference>